<feature type="region of interest" description="Disordered" evidence="6">
    <location>
        <begin position="199"/>
        <end position="235"/>
    </location>
</feature>
<evidence type="ECO:0000256" key="1">
    <source>
        <dbReference type="ARBA" id="ARBA00004167"/>
    </source>
</evidence>
<feature type="compositionally biased region" description="Polar residues" evidence="6">
    <location>
        <begin position="208"/>
        <end position="226"/>
    </location>
</feature>
<dbReference type="PANTHER" id="PTHR13605">
    <property type="entry name" value="ER MEMBRANE PROTEIN COMPLEX SUBUNIT 7"/>
    <property type="match status" value="1"/>
</dbReference>
<gene>
    <name evidence="10" type="ORF">JAAARDRAFT_29852</name>
</gene>
<evidence type="ECO:0000256" key="6">
    <source>
        <dbReference type="SAM" id="MobiDB-lite"/>
    </source>
</evidence>
<dbReference type="Proteomes" id="UP000027265">
    <property type="component" value="Unassembled WGS sequence"/>
</dbReference>
<proteinExistence type="predicted"/>
<dbReference type="InterPro" id="IPR019008">
    <property type="entry name" value="Beta_sandwich_EMC7"/>
</dbReference>
<feature type="transmembrane region" description="Helical" evidence="7">
    <location>
        <begin position="145"/>
        <end position="163"/>
    </location>
</feature>
<protein>
    <recommendedName>
        <fullName evidence="9">ER membrane protein complex subunit 7 beta-sandwich domain-containing protein</fullName>
    </recommendedName>
</protein>
<dbReference type="EMBL" id="KL197710">
    <property type="protein sequence ID" value="KDQ63805.1"/>
    <property type="molecule type" value="Genomic_DNA"/>
</dbReference>
<evidence type="ECO:0000313" key="11">
    <source>
        <dbReference type="Proteomes" id="UP000027265"/>
    </source>
</evidence>
<organism evidence="10 11">
    <name type="scientific">Jaapia argillacea MUCL 33604</name>
    <dbReference type="NCBI Taxonomy" id="933084"/>
    <lineage>
        <taxon>Eukaryota</taxon>
        <taxon>Fungi</taxon>
        <taxon>Dikarya</taxon>
        <taxon>Basidiomycota</taxon>
        <taxon>Agaricomycotina</taxon>
        <taxon>Agaricomycetes</taxon>
        <taxon>Agaricomycetidae</taxon>
        <taxon>Jaapiales</taxon>
        <taxon>Jaapiaceae</taxon>
        <taxon>Jaapia</taxon>
    </lineage>
</organism>
<dbReference type="GO" id="GO:0072546">
    <property type="term" value="C:EMC complex"/>
    <property type="evidence" value="ECO:0007669"/>
    <property type="project" value="TreeGrafter"/>
</dbReference>
<dbReference type="STRING" id="933084.A0A067QCC1"/>
<feature type="signal peptide" evidence="8">
    <location>
        <begin position="1"/>
        <end position="19"/>
    </location>
</feature>
<name>A0A067QCC1_9AGAM</name>
<evidence type="ECO:0000256" key="3">
    <source>
        <dbReference type="ARBA" id="ARBA00022729"/>
    </source>
</evidence>
<reference evidence="11" key="1">
    <citation type="journal article" date="2014" name="Proc. Natl. Acad. Sci. U.S.A.">
        <title>Extensive sampling of basidiomycete genomes demonstrates inadequacy of the white-rot/brown-rot paradigm for wood decay fungi.</title>
        <authorList>
            <person name="Riley R."/>
            <person name="Salamov A.A."/>
            <person name="Brown D.W."/>
            <person name="Nagy L.G."/>
            <person name="Floudas D."/>
            <person name="Held B.W."/>
            <person name="Levasseur A."/>
            <person name="Lombard V."/>
            <person name="Morin E."/>
            <person name="Otillar R."/>
            <person name="Lindquist E.A."/>
            <person name="Sun H."/>
            <person name="LaButti K.M."/>
            <person name="Schmutz J."/>
            <person name="Jabbour D."/>
            <person name="Luo H."/>
            <person name="Baker S.E."/>
            <person name="Pisabarro A.G."/>
            <person name="Walton J.D."/>
            <person name="Blanchette R.A."/>
            <person name="Henrissat B."/>
            <person name="Martin F."/>
            <person name="Cullen D."/>
            <person name="Hibbett D.S."/>
            <person name="Grigoriev I.V."/>
        </authorList>
    </citation>
    <scope>NUCLEOTIDE SEQUENCE [LARGE SCALE GENOMIC DNA]</scope>
    <source>
        <strain evidence="11">MUCL 33604</strain>
    </source>
</reference>
<evidence type="ECO:0000256" key="8">
    <source>
        <dbReference type="SAM" id="SignalP"/>
    </source>
</evidence>
<sequence>MRLVALVLCIVSLCCAALALDVKGRIDWNDACPGVGELGAAKVILDDGRWSSGIRRDGSFKIPDVEPGTYILSVQAHDHTFDKLRIDVVSTSPLPEIHPYIPGTPLSPASPVVLPYPITLSAKGRHNYFVERQGFNLMGMFQNPMMLMMVVGGAMVFAVPYLTKNMDPEMLQEVAERQAKIQNIQSSLVSGDVKSSFNSLLTMDDKPQGNSSGVAASQKANHTPNKSKGGKGKRR</sequence>
<evidence type="ECO:0000256" key="4">
    <source>
        <dbReference type="ARBA" id="ARBA00022989"/>
    </source>
</evidence>
<dbReference type="AlphaFoldDB" id="A0A067QCC1"/>
<dbReference type="PANTHER" id="PTHR13605:SF4">
    <property type="entry name" value="ER MEMBRANE PROTEIN COMPLEX SUBUNIT 7"/>
    <property type="match status" value="1"/>
</dbReference>
<dbReference type="InterPro" id="IPR039163">
    <property type="entry name" value="EMC7"/>
</dbReference>
<evidence type="ECO:0000259" key="9">
    <source>
        <dbReference type="Pfam" id="PF09430"/>
    </source>
</evidence>
<comment type="subcellular location">
    <subcellularLocation>
        <location evidence="1">Membrane</location>
        <topology evidence="1">Single-pass membrane protein</topology>
    </subcellularLocation>
</comment>
<keyword evidence="5 7" id="KW-0472">Membrane</keyword>
<accession>A0A067QCC1</accession>
<keyword evidence="11" id="KW-1185">Reference proteome</keyword>
<keyword evidence="4 7" id="KW-1133">Transmembrane helix</keyword>
<evidence type="ECO:0000256" key="2">
    <source>
        <dbReference type="ARBA" id="ARBA00022692"/>
    </source>
</evidence>
<evidence type="ECO:0000256" key="7">
    <source>
        <dbReference type="SAM" id="Phobius"/>
    </source>
</evidence>
<feature type="chain" id="PRO_5001648033" description="ER membrane protein complex subunit 7 beta-sandwich domain-containing protein" evidence="8">
    <location>
        <begin position="20"/>
        <end position="235"/>
    </location>
</feature>
<keyword evidence="2 7" id="KW-0812">Transmembrane</keyword>
<evidence type="ECO:0000313" key="10">
    <source>
        <dbReference type="EMBL" id="KDQ63805.1"/>
    </source>
</evidence>
<feature type="domain" description="ER membrane protein complex subunit 7 beta-sandwich" evidence="9">
    <location>
        <begin position="41"/>
        <end position="148"/>
    </location>
</feature>
<dbReference type="HOGENOM" id="CLU_073620_3_0_1"/>
<dbReference type="FunCoup" id="A0A067QCC1">
    <property type="interactions" value="66"/>
</dbReference>
<dbReference type="InParanoid" id="A0A067QCC1"/>
<dbReference type="Pfam" id="PF09430">
    <property type="entry name" value="EMC7_beta-sandw"/>
    <property type="match status" value="1"/>
</dbReference>
<dbReference type="OrthoDB" id="27095at2759"/>
<keyword evidence="3 8" id="KW-0732">Signal</keyword>
<evidence type="ECO:0000256" key="5">
    <source>
        <dbReference type="ARBA" id="ARBA00023136"/>
    </source>
</evidence>